<sequence>MAAAVPQTLEYRGGQLNVAPVLEVKIFTNWKKRKSEELWTPDERKAANLDQHLKSLIMSVIPDDQMNFVINCLTSKSTWDDMILYNESPFDVKESRVMDLKLCYNTFKFKECENLTQTFTRYKSFINELVNDGINLSKLEINTGLLNGLVAEICEWDAKEVSYDEEEMVEVKSLMALIEEDKVSLSKEDARNGKWIQISMEKCISEQTPSQKRGLEVEASSASGQEGNALIESSSENSVMPQQNNERTLPSEPKINTTNPSVVVLDSSASDYDYADDSKAFSYAKVNNRASTSKSAQADKLKNVKFDDDLPFATLVPKERNDLKSQIYKAQSSGSRTNKNQQVLSSLDVNFVDNTITSLKIATKFYSV</sequence>
<feature type="region of interest" description="Disordered" evidence="1">
    <location>
        <begin position="207"/>
        <end position="259"/>
    </location>
</feature>
<feature type="compositionally biased region" description="Polar residues" evidence="1">
    <location>
        <begin position="220"/>
        <end position="259"/>
    </location>
</feature>
<protein>
    <submittedName>
        <fullName evidence="2">Uncharacterized protein</fullName>
    </submittedName>
</protein>
<reference evidence="2" key="2">
    <citation type="submission" date="2022-01" db="EMBL/GenBank/DDBJ databases">
        <authorList>
            <person name="Yamashiro T."/>
            <person name="Shiraishi A."/>
            <person name="Satake H."/>
            <person name="Nakayama K."/>
        </authorList>
    </citation>
    <scope>NUCLEOTIDE SEQUENCE</scope>
</reference>
<evidence type="ECO:0000256" key="1">
    <source>
        <dbReference type="SAM" id="MobiDB-lite"/>
    </source>
</evidence>
<comment type="caution">
    <text evidence="2">The sequence shown here is derived from an EMBL/GenBank/DDBJ whole genome shotgun (WGS) entry which is preliminary data.</text>
</comment>
<proteinExistence type="predicted"/>
<organism evidence="2 3">
    <name type="scientific">Tanacetum coccineum</name>
    <dbReference type="NCBI Taxonomy" id="301880"/>
    <lineage>
        <taxon>Eukaryota</taxon>
        <taxon>Viridiplantae</taxon>
        <taxon>Streptophyta</taxon>
        <taxon>Embryophyta</taxon>
        <taxon>Tracheophyta</taxon>
        <taxon>Spermatophyta</taxon>
        <taxon>Magnoliopsida</taxon>
        <taxon>eudicotyledons</taxon>
        <taxon>Gunneridae</taxon>
        <taxon>Pentapetalae</taxon>
        <taxon>asterids</taxon>
        <taxon>campanulids</taxon>
        <taxon>Asterales</taxon>
        <taxon>Asteraceae</taxon>
        <taxon>Asteroideae</taxon>
        <taxon>Anthemideae</taxon>
        <taxon>Anthemidinae</taxon>
        <taxon>Tanacetum</taxon>
    </lineage>
</organism>
<evidence type="ECO:0000313" key="3">
    <source>
        <dbReference type="Proteomes" id="UP001151760"/>
    </source>
</evidence>
<name>A0ABQ5GP09_9ASTR</name>
<keyword evidence="3" id="KW-1185">Reference proteome</keyword>
<dbReference type="Proteomes" id="UP001151760">
    <property type="component" value="Unassembled WGS sequence"/>
</dbReference>
<evidence type="ECO:0000313" key="2">
    <source>
        <dbReference type="EMBL" id="GJT77054.1"/>
    </source>
</evidence>
<dbReference type="Pfam" id="PF14223">
    <property type="entry name" value="Retrotran_gag_2"/>
    <property type="match status" value="1"/>
</dbReference>
<gene>
    <name evidence="2" type="ORF">Tco_1043779</name>
</gene>
<dbReference type="EMBL" id="BQNB010018678">
    <property type="protein sequence ID" value="GJT77054.1"/>
    <property type="molecule type" value="Genomic_DNA"/>
</dbReference>
<reference evidence="2" key="1">
    <citation type="journal article" date="2022" name="Int. J. Mol. Sci.">
        <title>Draft Genome of Tanacetum Coccineum: Genomic Comparison of Closely Related Tanacetum-Family Plants.</title>
        <authorList>
            <person name="Yamashiro T."/>
            <person name="Shiraishi A."/>
            <person name="Nakayama K."/>
            <person name="Satake H."/>
        </authorList>
    </citation>
    <scope>NUCLEOTIDE SEQUENCE</scope>
</reference>
<accession>A0ABQ5GP09</accession>